<evidence type="ECO:0000256" key="1">
    <source>
        <dbReference type="SAM" id="Phobius"/>
    </source>
</evidence>
<keyword evidence="1" id="KW-1133">Transmembrane helix</keyword>
<evidence type="ECO:0000313" key="3">
    <source>
        <dbReference type="Proteomes" id="UP000218811"/>
    </source>
</evidence>
<evidence type="ECO:0000313" key="2">
    <source>
        <dbReference type="EMBL" id="PCH39110.1"/>
    </source>
</evidence>
<reference evidence="2 3" key="1">
    <citation type="journal article" date="2012" name="Science">
        <title>The Paleozoic origin of enzymatic lignin decomposition reconstructed from 31 fungal genomes.</title>
        <authorList>
            <person name="Floudas D."/>
            <person name="Binder M."/>
            <person name="Riley R."/>
            <person name="Barry K."/>
            <person name="Blanchette R.A."/>
            <person name="Henrissat B."/>
            <person name="Martinez A.T."/>
            <person name="Otillar R."/>
            <person name="Spatafora J.W."/>
            <person name="Yadav J.S."/>
            <person name="Aerts A."/>
            <person name="Benoit I."/>
            <person name="Boyd A."/>
            <person name="Carlson A."/>
            <person name="Copeland A."/>
            <person name="Coutinho P.M."/>
            <person name="de Vries R.P."/>
            <person name="Ferreira P."/>
            <person name="Findley K."/>
            <person name="Foster B."/>
            <person name="Gaskell J."/>
            <person name="Glotzer D."/>
            <person name="Gorecki P."/>
            <person name="Heitman J."/>
            <person name="Hesse C."/>
            <person name="Hori C."/>
            <person name="Igarashi K."/>
            <person name="Jurgens J.A."/>
            <person name="Kallen N."/>
            <person name="Kersten P."/>
            <person name="Kohler A."/>
            <person name="Kuees U."/>
            <person name="Kumar T.K.A."/>
            <person name="Kuo A."/>
            <person name="LaButti K."/>
            <person name="Larrondo L.F."/>
            <person name="Lindquist E."/>
            <person name="Ling A."/>
            <person name="Lombard V."/>
            <person name="Lucas S."/>
            <person name="Lundell T."/>
            <person name="Martin R."/>
            <person name="McLaughlin D.J."/>
            <person name="Morgenstern I."/>
            <person name="Morin E."/>
            <person name="Murat C."/>
            <person name="Nagy L.G."/>
            <person name="Nolan M."/>
            <person name="Ohm R.A."/>
            <person name="Patyshakuliyeva A."/>
            <person name="Rokas A."/>
            <person name="Ruiz-Duenas F.J."/>
            <person name="Sabat G."/>
            <person name="Salamov A."/>
            <person name="Samejima M."/>
            <person name="Schmutz J."/>
            <person name="Slot J.C."/>
            <person name="St John F."/>
            <person name="Stenlid J."/>
            <person name="Sun H."/>
            <person name="Sun S."/>
            <person name="Syed K."/>
            <person name="Tsang A."/>
            <person name="Wiebenga A."/>
            <person name="Young D."/>
            <person name="Pisabarro A."/>
            <person name="Eastwood D.C."/>
            <person name="Martin F."/>
            <person name="Cullen D."/>
            <person name="Grigoriev I.V."/>
            <person name="Hibbett D.S."/>
        </authorList>
    </citation>
    <scope>NUCLEOTIDE SEQUENCE [LARGE SCALE GENOMIC DNA]</scope>
    <source>
        <strain evidence="2 3">MD-104</strain>
    </source>
</reference>
<dbReference type="Proteomes" id="UP000218811">
    <property type="component" value="Unassembled WGS sequence"/>
</dbReference>
<keyword evidence="3" id="KW-1185">Reference proteome</keyword>
<feature type="transmembrane region" description="Helical" evidence="1">
    <location>
        <begin position="111"/>
        <end position="130"/>
    </location>
</feature>
<dbReference type="OrthoDB" id="2796825at2759"/>
<feature type="transmembrane region" description="Helical" evidence="1">
    <location>
        <begin position="135"/>
        <end position="155"/>
    </location>
</feature>
<dbReference type="OMA" id="ATINICI"/>
<keyword evidence="1" id="KW-0472">Membrane</keyword>
<feature type="transmembrane region" description="Helical" evidence="1">
    <location>
        <begin position="175"/>
        <end position="194"/>
    </location>
</feature>
<feature type="transmembrane region" description="Helical" evidence="1">
    <location>
        <begin position="215"/>
        <end position="243"/>
    </location>
</feature>
<organism evidence="2 3">
    <name type="scientific">Wolfiporia cocos (strain MD-104)</name>
    <name type="common">Brown rot fungus</name>
    <dbReference type="NCBI Taxonomy" id="742152"/>
    <lineage>
        <taxon>Eukaryota</taxon>
        <taxon>Fungi</taxon>
        <taxon>Dikarya</taxon>
        <taxon>Basidiomycota</taxon>
        <taxon>Agaricomycotina</taxon>
        <taxon>Agaricomycetes</taxon>
        <taxon>Polyporales</taxon>
        <taxon>Phaeolaceae</taxon>
        <taxon>Wolfiporia</taxon>
    </lineage>
</organism>
<dbReference type="AlphaFoldDB" id="A0A2H3JA46"/>
<feature type="transmembrane region" description="Helical" evidence="1">
    <location>
        <begin position="26"/>
        <end position="47"/>
    </location>
</feature>
<proteinExistence type="predicted"/>
<accession>A0A2H3JA46</accession>
<dbReference type="EMBL" id="KB467954">
    <property type="protein sequence ID" value="PCH39110.1"/>
    <property type="molecule type" value="Genomic_DNA"/>
</dbReference>
<gene>
    <name evidence="2" type="ORF">WOLCODRAFT_167811</name>
</gene>
<keyword evidence="1" id="KW-0812">Transmembrane</keyword>
<protein>
    <submittedName>
        <fullName evidence="2">Uncharacterized protein</fullName>
    </submittedName>
</protein>
<sequence length="341" mass="37792">MTNPYAPVNETSAEIWFEESNYVSTFIGAIAYGVHIVIFFTCVYYLIKERGKHFWQWLVIVFTLFSMATINICINIRFGQLAWIDDRNYPGGPLAYLLDNQSDSINTAGNATSFVALICADGILIFRVLVLWQSWYIVVFPFLMWLASTALSILVCVQTARPNSSLWANNTFDFYVPYWSISIALNIILTLLLITRLMYVRQKVVPSMGGQYGKLYTAVATMVLESALPYSVVSIIFIILYGMKVTAENLFIPLLVQVACIAPEVIILRVTRGRALSSDLIPGQNISSMKFGSGGSRGHTSDSSSAGQVGIAEHLSMMTFPPGSAETSLPSYGKKAVEYIV</sequence>
<feature type="transmembrane region" description="Helical" evidence="1">
    <location>
        <begin position="54"/>
        <end position="78"/>
    </location>
</feature>
<name>A0A2H3JA46_WOLCO</name>
<feature type="transmembrane region" description="Helical" evidence="1">
    <location>
        <begin position="249"/>
        <end position="268"/>
    </location>
</feature>